<evidence type="ECO:0000313" key="1">
    <source>
        <dbReference type="EMBL" id="SMH72016.1"/>
    </source>
</evidence>
<dbReference type="Proteomes" id="UP000230607">
    <property type="component" value="Chromosome 1"/>
</dbReference>
<name>A0A2H1FGW4_9ARCH</name>
<dbReference type="OrthoDB" id="385475at2157"/>
<dbReference type="EMBL" id="LT841358">
    <property type="protein sequence ID" value="SMH72016.1"/>
    <property type="molecule type" value="Genomic_DNA"/>
</dbReference>
<protein>
    <submittedName>
        <fullName evidence="1">Uncharacterized protein</fullName>
    </submittedName>
</protein>
<dbReference type="AlphaFoldDB" id="A0A2H1FGW4"/>
<gene>
    <name evidence="1" type="ORF">NCS_11828</name>
</gene>
<reference evidence="2" key="1">
    <citation type="submission" date="2017-03" db="EMBL/GenBank/DDBJ databases">
        <authorList>
            <person name="Herbold C."/>
        </authorList>
    </citation>
    <scope>NUCLEOTIDE SEQUENCE [LARGE SCALE GENOMIC DNA]</scope>
</reference>
<accession>A0A2H1FGW4</accession>
<proteinExistence type="predicted"/>
<evidence type="ECO:0000313" key="2">
    <source>
        <dbReference type="Proteomes" id="UP000230607"/>
    </source>
</evidence>
<sequence>MQIEVKNVGYDVYESLHNLIGVNAVAATIAHHELKFPLVSAHQSELLKSNKAKISLKTPLMQFVYVPKKGCKINEKLIKDAITKNYKNIVEKHPELITDFYYQYYPNYPPNDMERDAILDIQRDSGAFILSDYETNPEQSVDQFESQILDLRNNNSKYLVSPTLDIGMQPIGLFAKKIDKLIEHQFQRFNVIYRSIFIRQVNWIELSQKIFEKDIWCNVVGVPQRYLSQANPFSLLSTVLLYGIHSASLGYPIIRSTKKIPNSKYNFNKATHGFDKVSDMSESASRTVSINDQTDELAVAREHIMKKTFFAEYVQTKTGLLEALKMIP</sequence>
<organism evidence="1 2">
    <name type="scientific">Candidatus Nitrosotalea okcheonensis</name>
    <dbReference type="NCBI Taxonomy" id="1903276"/>
    <lineage>
        <taxon>Archaea</taxon>
        <taxon>Nitrososphaerota</taxon>
        <taxon>Nitrososphaeria</taxon>
        <taxon>Nitrosotaleales</taxon>
        <taxon>Nitrosotaleaceae</taxon>
        <taxon>Nitrosotalea</taxon>
    </lineage>
</organism>
<keyword evidence="2" id="KW-1185">Reference proteome</keyword>
<dbReference type="RefSeq" id="WP_157927873.1">
    <property type="nucleotide sequence ID" value="NZ_LT841358.1"/>
</dbReference>